<accession>A0ABQ0MVK1</accession>
<gene>
    <name evidence="2" type="ORF">MTCD1_02007</name>
</gene>
<protein>
    <recommendedName>
        <fullName evidence="4">Zinc ribbon domain-containing protein</fullName>
    </recommendedName>
</protein>
<evidence type="ECO:0000256" key="1">
    <source>
        <dbReference type="SAM" id="Phobius"/>
    </source>
</evidence>
<dbReference type="Proteomes" id="UP000197068">
    <property type="component" value="Unassembled WGS sequence"/>
</dbReference>
<evidence type="ECO:0000313" key="3">
    <source>
        <dbReference type="Proteomes" id="UP000197068"/>
    </source>
</evidence>
<reference evidence="2 3" key="1">
    <citation type="submission" date="2017-06" db="EMBL/GenBank/DDBJ databases">
        <title>Whole Genome Sequences of Colwellia marinimaniae MTCD1.</title>
        <authorList>
            <person name="Kusumoto H."/>
            <person name="Inoue M."/>
            <person name="Tanikawa K."/>
            <person name="Maeji H."/>
            <person name="Cameron J.H."/>
            <person name="Bartlett D.H."/>
        </authorList>
    </citation>
    <scope>NUCLEOTIDE SEQUENCE [LARGE SCALE GENOMIC DNA]</scope>
    <source>
        <strain evidence="2 3">MTCD1</strain>
    </source>
</reference>
<keyword evidence="3" id="KW-1185">Reference proteome</keyword>
<evidence type="ECO:0008006" key="4">
    <source>
        <dbReference type="Google" id="ProtNLM"/>
    </source>
</evidence>
<name>A0ABQ0MVK1_9GAMM</name>
<keyword evidence="1" id="KW-0472">Membrane</keyword>
<comment type="caution">
    <text evidence="2">The sequence shown here is derived from an EMBL/GenBank/DDBJ whole genome shotgun (WGS) entry which is preliminary data.</text>
</comment>
<proteinExistence type="predicted"/>
<evidence type="ECO:0000313" key="2">
    <source>
        <dbReference type="EMBL" id="GAW96393.1"/>
    </source>
</evidence>
<feature type="transmembrane region" description="Helical" evidence="1">
    <location>
        <begin position="50"/>
        <end position="70"/>
    </location>
</feature>
<dbReference type="EMBL" id="BDQM01000014">
    <property type="protein sequence ID" value="GAW96393.1"/>
    <property type="molecule type" value="Genomic_DNA"/>
</dbReference>
<dbReference type="RefSeq" id="WP_057181027.1">
    <property type="nucleotide sequence ID" value="NZ_BDQM01000014.1"/>
</dbReference>
<keyword evidence="1" id="KW-1133">Transmembrane helix</keyword>
<keyword evidence="1" id="KW-0812">Transmembrane</keyword>
<organism evidence="2 3">
    <name type="scientific">Colwellia marinimaniae</name>
    <dbReference type="NCBI Taxonomy" id="1513592"/>
    <lineage>
        <taxon>Bacteria</taxon>
        <taxon>Pseudomonadati</taxon>
        <taxon>Pseudomonadota</taxon>
        <taxon>Gammaproteobacteria</taxon>
        <taxon>Alteromonadales</taxon>
        <taxon>Colwelliaceae</taxon>
        <taxon>Colwellia</taxon>
    </lineage>
</organism>
<feature type="transmembrane region" description="Helical" evidence="1">
    <location>
        <begin position="82"/>
        <end position="103"/>
    </location>
</feature>
<sequence length="109" mass="12123">MAVINCPGCSKKISDKAKACNHCNLDLSGLDAGKIANLNRVDLINKTQNLMNYSFIAMLLFCGGFLFMFWEGVELGSWQHDLAIASTMLGFVLYIIIRCMLLFTKHKAS</sequence>